<dbReference type="SUPFAM" id="SSF55620">
    <property type="entry name" value="Tetrahydrobiopterin biosynthesis enzymes-like"/>
    <property type="match status" value="1"/>
</dbReference>
<dbReference type="GO" id="GO:0005737">
    <property type="term" value="C:cytoplasm"/>
    <property type="evidence" value="ECO:0007669"/>
    <property type="project" value="TreeGrafter"/>
</dbReference>
<evidence type="ECO:0000313" key="13">
    <source>
        <dbReference type="Proteomes" id="UP001224812"/>
    </source>
</evidence>
<reference evidence="11" key="2">
    <citation type="submission" date="2016-10" db="EMBL/GenBank/DDBJ databases">
        <authorList>
            <person name="de Groot N.N."/>
        </authorList>
    </citation>
    <scope>NUCLEOTIDE SEQUENCE [LARGE SCALE GENOMIC DNA]</scope>
    <source>
        <strain evidence="11">DSM 24204</strain>
    </source>
</reference>
<evidence type="ECO:0000256" key="5">
    <source>
        <dbReference type="ARBA" id="ARBA00022909"/>
    </source>
</evidence>
<dbReference type="GO" id="GO:0046654">
    <property type="term" value="P:tetrahydrofolate biosynthetic process"/>
    <property type="evidence" value="ECO:0007669"/>
    <property type="project" value="UniProtKB-UniRule"/>
</dbReference>
<evidence type="ECO:0000313" key="11">
    <source>
        <dbReference type="EMBL" id="SEM57444.1"/>
    </source>
</evidence>
<dbReference type="PANTHER" id="PTHR42844:SF1">
    <property type="entry name" value="DIHYDRONEOPTERIN ALDOLASE 1-RELATED"/>
    <property type="match status" value="1"/>
</dbReference>
<organism evidence="11 12">
    <name type="scientific">Phocoenobacter skyensis</name>
    <dbReference type="NCBI Taxonomy" id="97481"/>
    <lineage>
        <taxon>Bacteria</taxon>
        <taxon>Pseudomonadati</taxon>
        <taxon>Pseudomonadota</taxon>
        <taxon>Gammaproteobacteria</taxon>
        <taxon>Pasteurellales</taxon>
        <taxon>Pasteurellaceae</taxon>
        <taxon>Phocoenobacter</taxon>
    </lineage>
</organism>
<dbReference type="STRING" id="97481.SAMN05444853_12522"/>
<dbReference type="GO" id="GO:0016853">
    <property type="term" value="F:isomerase activity"/>
    <property type="evidence" value="ECO:0007669"/>
    <property type="project" value="UniProtKB-KW"/>
</dbReference>
<dbReference type="InterPro" id="IPR043133">
    <property type="entry name" value="GTP-CH-I_C/QueF"/>
</dbReference>
<reference evidence="12" key="1">
    <citation type="submission" date="2016-10" db="EMBL/GenBank/DDBJ databases">
        <authorList>
            <person name="Varghese N."/>
            <person name="Submissions S."/>
        </authorList>
    </citation>
    <scope>NUCLEOTIDE SEQUENCE [LARGE SCALE GENOMIC DNA]</scope>
    <source>
        <strain evidence="12">DSM 24204</strain>
    </source>
</reference>
<dbReference type="AlphaFoldDB" id="A0A1H7ZHH4"/>
<dbReference type="Proteomes" id="UP000198883">
    <property type="component" value="Unassembled WGS sequence"/>
</dbReference>
<dbReference type="FunFam" id="3.30.1130.10:FF:000002">
    <property type="entry name" value="7,8-dihydroneopterin aldolase"/>
    <property type="match status" value="1"/>
</dbReference>
<dbReference type="PANTHER" id="PTHR42844">
    <property type="entry name" value="DIHYDRONEOPTERIN ALDOLASE 1-RELATED"/>
    <property type="match status" value="1"/>
</dbReference>
<evidence type="ECO:0000256" key="1">
    <source>
        <dbReference type="ARBA" id="ARBA00000693"/>
    </source>
</evidence>
<evidence type="ECO:0000313" key="12">
    <source>
        <dbReference type="Proteomes" id="UP000198883"/>
    </source>
</evidence>
<gene>
    <name evidence="10" type="primary">folB</name>
    <name evidence="10" type="ORF">QJT92_07730</name>
    <name evidence="11" type="ORF">SAMN05444853_12522</name>
</gene>
<comment type="catalytic activity">
    <reaction evidence="1">
        <text>7,8-dihydroneopterin = 7,8-dihydromonapterin</text>
        <dbReference type="Rhea" id="RHEA:45328"/>
        <dbReference type="ChEBI" id="CHEBI:17001"/>
        <dbReference type="ChEBI" id="CHEBI:71175"/>
        <dbReference type="EC" id="5.1.99.8"/>
    </reaction>
</comment>
<dbReference type="OrthoDB" id="9810587at2"/>
<dbReference type="EMBL" id="FOBN01000025">
    <property type="protein sequence ID" value="SEM57444.1"/>
    <property type="molecule type" value="Genomic_DNA"/>
</dbReference>
<feature type="domain" description="Dihydroneopterin aldolase/epimerase" evidence="9">
    <location>
        <begin position="4"/>
        <end position="114"/>
    </location>
</feature>
<dbReference type="InterPro" id="IPR006156">
    <property type="entry name" value="Dihydroneopterin_aldolase"/>
</dbReference>
<dbReference type="Gene3D" id="3.30.1130.10">
    <property type="match status" value="1"/>
</dbReference>
<keyword evidence="7 8" id="KW-0456">Lyase</keyword>
<comment type="pathway">
    <text evidence="3 8">Cofactor biosynthesis; tetrahydrofolate biosynthesis; 2-amino-4-hydroxy-6-hydroxymethyl-7,8-dihydropteridine diphosphate from 7,8-dihydroneopterin triphosphate: step 3/4.</text>
</comment>
<protein>
    <recommendedName>
        <fullName evidence="8">7,8-dihydroneopterin aldolase</fullName>
        <ecNumber evidence="8">4.1.2.25</ecNumber>
    </recommendedName>
</protein>
<dbReference type="NCBIfam" id="TIGR00526">
    <property type="entry name" value="folB_dom"/>
    <property type="match status" value="1"/>
</dbReference>
<dbReference type="SMART" id="SM00905">
    <property type="entry name" value="FolB"/>
    <property type="match status" value="1"/>
</dbReference>
<evidence type="ECO:0000259" key="9">
    <source>
        <dbReference type="SMART" id="SM00905"/>
    </source>
</evidence>
<dbReference type="EMBL" id="JASAVS010000016">
    <property type="protein sequence ID" value="MDP8085806.1"/>
    <property type="molecule type" value="Genomic_DNA"/>
</dbReference>
<evidence type="ECO:0000256" key="4">
    <source>
        <dbReference type="ARBA" id="ARBA00005708"/>
    </source>
</evidence>
<comment type="catalytic activity">
    <reaction evidence="2 8">
        <text>7,8-dihydroneopterin = 6-hydroxymethyl-7,8-dihydropterin + glycolaldehyde</text>
        <dbReference type="Rhea" id="RHEA:10540"/>
        <dbReference type="ChEBI" id="CHEBI:17001"/>
        <dbReference type="ChEBI" id="CHEBI:17071"/>
        <dbReference type="ChEBI" id="CHEBI:44841"/>
        <dbReference type="EC" id="4.1.2.25"/>
    </reaction>
</comment>
<name>A0A1H7ZHH4_9PAST</name>
<evidence type="ECO:0000256" key="7">
    <source>
        <dbReference type="ARBA" id="ARBA00023239"/>
    </source>
</evidence>
<keyword evidence="5 8" id="KW-0289">Folate biosynthesis</keyword>
<evidence type="ECO:0000256" key="3">
    <source>
        <dbReference type="ARBA" id="ARBA00005013"/>
    </source>
</evidence>
<dbReference type="Pfam" id="PF02152">
    <property type="entry name" value="FolB"/>
    <property type="match status" value="1"/>
</dbReference>
<dbReference type="Proteomes" id="UP001224812">
    <property type="component" value="Unassembled WGS sequence"/>
</dbReference>
<dbReference type="CDD" id="cd00534">
    <property type="entry name" value="DHNA_DHNTPE"/>
    <property type="match status" value="1"/>
</dbReference>
<evidence type="ECO:0000256" key="2">
    <source>
        <dbReference type="ARBA" id="ARBA00001353"/>
    </source>
</evidence>
<accession>A0A1H7ZHH4</accession>
<comment type="function">
    <text evidence="8">Catalyzes the conversion of 7,8-dihydroneopterin to 6-hydroxymethyl-7,8-dihydropterin.</text>
</comment>
<proteinExistence type="inferred from homology"/>
<dbReference type="GO" id="GO:0046656">
    <property type="term" value="P:folic acid biosynthetic process"/>
    <property type="evidence" value="ECO:0007669"/>
    <property type="project" value="UniProtKB-UniRule"/>
</dbReference>
<dbReference type="EC" id="4.1.2.25" evidence="8"/>
<evidence type="ECO:0000256" key="6">
    <source>
        <dbReference type="ARBA" id="ARBA00023235"/>
    </source>
</evidence>
<comment type="similarity">
    <text evidence="4 8">Belongs to the DHNA family.</text>
</comment>
<keyword evidence="13" id="KW-1185">Reference proteome</keyword>
<dbReference type="UniPathway" id="UPA00077">
    <property type="reaction ID" value="UER00154"/>
</dbReference>
<dbReference type="RefSeq" id="WP_090923021.1">
    <property type="nucleotide sequence ID" value="NZ_CP016180.1"/>
</dbReference>
<reference evidence="10 13" key="3">
    <citation type="journal article" date="2023" name="Front. Microbiol.">
        <title>Phylogeography and host specificity of Pasteurellaceae pathogenic to sea-farmed fish in the north-east Atlantic.</title>
        <authorList>
            <person name="Gulla S."/>
            <person name="Colquhoun D.J."/>
            <person name="Olsen A.B."/>
            <person name="Spilsberg B."/>
            <person name="Lagesen K."/>
            <person name="Aakesson C.P."/>
            <person name="Strom S."/>
            <person name="Manji F."/>
            <person name="Birkbeck T.H."/>
            <person name="Nilsen H.K."/>
        </authorList>
    </citation>
    <scope>NUCLEOTIDE SEQUENCE [LARGE SCALE GENOMIC DNA]</scope>
    <source>
        <strain evidence="10 13">VIO11850</strain>
    </source>
</reference>
<dbReference type="GeneID" id="83543743"/>
<sequence length="120" mass="13891">MDIVFIKELTVFASVGVYEWEKSIKQRLVFNLEMAWDFQQAVQTDNVDDCLNYAEVSQTVIEFVESQHFDLVETIAHRLAELLQMKFNIPWIKVELHKPQAVAQATSVGVIVERGIKEHK</sequence>
<evidence type="ECO:0000256" key="8">
    <source>
        <dbReference type="RuleBase" id="RU362079"/>
    </source>
</evidence>
<dbReference type="InterPro" id="IPR006157">
    <property type="entry name" value="FolB_dom"/>
</dbReference>
<dbReference type="GO" id="GO:0004150">
    <property type="term" value="F:dihydroneopterin aldolase activity"/>
    <property type="evidence" value="ECO:0007669"/>
    <property type="project" value="UniProtKB-UniRule"/>
</dbReference>
<dbReference type="NCBIfam" id="TIGR00525">
    <property type="entry name" value="folB"/>
    <property type="match status" value="1"/>
</dbReference>
<keyword evidence="6" id="KW-0413">Isomerase</keyword>
<evidence type="ECO:0000313" key="10">
    <source>
        <dbReference type="EMBL" id="MDP8085806.1"/>
    </source>
</evidence>